<evidence type="ECO:0000259" key="10">
    <source>
        <dbReference type="SMART" id="SM00822"/>
    </source>
</evidence>
<reference evidence="11" key="1">
    <citation type="journal article" date="2020" name="mSystems">
        <title>Genome- and Community-Level Interaction Insights into Carbon Utilization and Element Cycling Functions of Hydrothermarchaeota in Hydrothermal Sediment.</title>
        <authorList>
            <person name="Zhou Z."/>
            <person name="Liu Y."/>
            <person name="Xu W."/>
            <person name="Pan J."/>
            <person name="Luo Z.H."/>
            <person name="Li M."/>
        </authorList>
    </citation>
    <scope>NUCLEOTIDE SEQUENCE [LARGE SCALE GENOMIC DNA]</scope>
    <source>
        <strain evidence="11">SpSt-769</strain>
    </source>
</reference>
<dbReference type="Gene3D" id="3.30.1050.10">
    <property type="entry name" value="SCP2 sterol-binding domain"/>
    <property type="match status" value="1"/>
</dbReference>
<dbReference type="InterPro" id="IPR029069">
    <property type="entry name" value="HotDog_dom_sf"/>
</dbReference>
<dbReference type="UniPathway" id="UPA00659"/>
<dbReference type="SUPFAM" id="SSF55718">
    <property type="entry name" value="SCP-like"/>
    <property type="match status" value="1"/>
</dbReference>
<keyword evidence="5" id="KW-0560">Oxidoreductase</keyword>
<dbReference type="InterPro" id="IPR036291">
    <property type="entry name" value="NAD(P)-bd_dom_sf"/>
</dbReference>
<evidence type="ECO:0000256" key="9">
    <source>
        <dbReference type="SAM" id="MobiDB-lite"/>
    </source>
</evidence>
<dbReference type="InterPro" id="IPR054357">
    <property type="entry name" value="MFE-2_N"/>
</dbReference>
<sequence>MALNLDAIGKKIGPVVKTYDWRDVVLYALGVGAGFDELEYCYENRLKVIPSFSIGAVFDFLAQVGVNSGADLTGILHGEQDIIFYNPIPPEGKLITEGAITHFYDKGKETGALVVAEADTFHSNGQKLFTNIFTLFCRRDGGFGGPDAPKEPVEFPDRPPDFEEEATPSPNQPLIYRLSGDIFALHVDPDFAKASGFEKPIMHGLCTHGFACRAVIKHLFPGEPERMRRFRNRFSKTLYPGTPIKTQIWKLRDGYALFRTINALTGEITIDRGIVEWETGSVAHVRPQRDELRFDDRVAVITGAGRGLGRVYALELAKRGAKVVVNDFGGARNGSGEGAASPADSVVEEIKVLGGQAIANYDSVSTEEGGRRIIDAAMEAFGHLDILINNAGILRDKSFLKLEPADWDAVRAVHLDGAYYVTRAAFNHMRNNKYGRIVFTTSAAGLYGNFGQTNYSAAKMGLVGLMNSLKLEGDKHGIKVNAIAPIATTRLTEDILPPDLAEKMKPELIAPLTMVLCSDRCPSNGSIYGAGMGRYFRIALVTGRSISLNDGSGILSPETIAANFANIIDMRAPVEYGSATEALGDMLQALQERAEGSEAGAQGLTVQQVFEKMPEVFQKDKAAGVNVVFQYDITGPGGGKWFAQISNGECLVRQGSHEAPTTTIVMADEDFLKLVAGSLNAMQAYTSGKLKIQGDIMKSQLIEKLFKFSL</sequence>
<comment type="similarity">
    <text evidence="3">Belongs to the short-chain dehydrogenases/reductases (SDR) family.</text>
</comment>
<dbReference type="AlphaFoldDB" id="A0A7C4ER40"/>
<dbReference type="GO" id="GO:0016491">
    <property type="term" value="F:oxidoreductase activity"/>
    <property type="evidence" value="ECO:0007669"/>
    <property type="project" value="UniProtKB-KW"/>
</dbReference>
<evidence type="ECO:0000256" key="1">
    <source>
        <dbReference type="ARBA" id="ARBA00004275"/>
    </source>
</evidence>
<dbReference type="Pfam" id="PF22622">
    <property type="entry name" value="MFE-2_hydrat-2_N"/>
    <property type="match status" value="1"/>
</dbReference>
<dbReference type="InterPro" id="IPR057326">
    <property type="entry name" value="KR_dom"/>
</dbReference>
<dbReference type="Gene3D" id="3.40.50.720">
    <property type="entry name" value="NAD(P)-binding Rossmann-like Domain"/>
    <property type="match status" value="1"/>
</dbReference>
<dbReference type="SMART" id="SM00822">
    <property type="entry name" value="PKS_KR"/>
    <property type="match status" value="1"/>
</dbReference>
<dbReference type="GO" id="GO:0006635">
    <property type="term" value="P:fatty acid beta-oxidation"/>
    <property type="evidence" value="ECO:0007669"/>
    <property type="project" value="UniProtKB-UniPathway"/>
</dbReference>
<name>A0A7C4ER40_9BACT</name>
<proteinExistence type="inferred from homology"/>
<dbReference type="InterPro" id="IPR002539">
    <property type="entry name" value="MaoC-like_dom"/>
</dbReference>
<evidence type="ECO:0000256" key="4">
    <source>
        <dbReference type="ARBA" id="ARBA00022832"/>
    </source>
</evidence>
<comment type="pathway">
    <text evidence="2">Lipid metabolism; fatty acid beta-oxidation.</text>
</comment>
<gene>
    <name evidence="11" type="ORF">ENV54_00850</name>
</gene>
<dbReference type="InterPro" id="IPR003033">
    <property type="entry name" value="SCP2_sterol-bd_dom"/>
</dbReference>
<keyword evidence="8" id="KW-0456">Lyase</keyword>
<dbReference type="Pfam" id="PF00106">
    <property type="entry name" value="adh_short"/>
    <property type="match status" value="1"/>
</dbReference>
<evidence type="ECO:0000256" key="8">
    <source>
        <dbReference type="ARBA" id="ARBA00023239"/>
    </source>
</evidence>
<dbReference type="CDD" id="cd05353">
    <property type="entry name" value="hydroxyacyl-CoA-like_DH_SDR_c-like"/>
    <property type="match status" value="1"/>
</dbReference>
<evidence type="ECO:0000256" key="6">
    <source>
        <dbReference type="ARBA" id="ARBA00023098"/>
    </source>
</evidence>
<dbReference type="GO" id="GO:0004300">
    <property type="term" value="F:enoyl-CoA hydratase activity"/>
    <property type="evidence" value="ECO:0007669"/>
    <property type="project" value="UniProtKB-ARBA"/>
</dbReference>
<feature type="compositionally biased region" description="Basic and acidic residues" evidence="9">
    <location>
        <begin position="148"/>
        <end position="161"/>
    </location>
</feature>
<comment type="subcellular location">
    <subcellularLocation>
        <location evidence="1">Peroxisome</location>
    </subcellularLocation>
</comment>
<dbReference type="EMBL" id="DTGT01000024">
    <property type="protein sequence ID" value="HGH59825.1"/>
    <property type="molecule type" value="Genomic_DNA"/>
</dbReference>
<dbReference type="PANTHER" id="PTHR45024">
    <property type="entry name" value="DEHYDROGENASES, SHORT CHAIN"/>
    <property type="match status" value="1"/>
</dbReference>
<dbReference type="GO" id="GO:0005737">
    <property type="term" value="C:cytoplasm"/>
    <property type="evidence" value="ECO:0007669"/>
    <property type="project" value="UniProtKB-ARBA"/>
</dbReference>
<dbReference type="PRINTS" id="PR00081">
    <property type="entry name" value="GDHRDH"/>
</dbReference>
<protein>
    <submittedName>
        <fullName evidence="11">SDR family NAD(P)-dependent oxidoreductase</fullName>
    </submittedName>
</protein>
<dbReference type="InterPro" id="IPR051687">
    <property type="entry name" value="Peroxisomal_Beta-Oxidation"/>
</dbReference>
<dbReference type="SUPFAM" id="SSF54637">
    <property type="entry name" value="Thioesterase/thiol ester dehydrase-isomerase"/>
    <property type="match status" value="2"/>
</dbReference>
<dbReference type="Pfam" id="PF01575">
    <property type="entry name" value="MaoC_dehydratas"/>
    <property type="match status" value="1"/>
</dbReference>
<feature type="region of interest" description="Disordered" evidence="9">
    <location>
        <begin position="144"/>
        <end position="170"/>
    </location>
</feature>
<evidence type="ECO:0000313" key="11">
    <source>
        <dbReference type="EMBL" id="HGH59825.1"/>
    </source>
</evidence>
<dbReference type="Pfam" id="PF02036">
    <property type="entry name" value="SCP2"/>
    <property type="match status" value="1"/>
</dbReference>
<dbReference type="PANTHER" id="PTHR45024:SF2">
    <property type="entry name" value="SCP2 DOMAIN-CONTAINING PROTEIN"/>
    <property type="match status" value="1"/>
</dbReference>
<evidence type="ECO:0000256" key="3">
    <source>
        <dbReference type="ARBA" id="ARBA00006484"/>
    </source>
</evidence>
<accession>A0A7C4ER40</accession>
<comment type="caution">
    <text evidence="11">The sequence shown here is derived from an EMBL/GenBank/DDBJ whole genome shotgun (WGS) entry which is preliminary data.</text>
</comment>
<feature type="domain" description="Ketoreductase" evidence="10">
    <location>
        <begin position="297"/>
        <end position="489"/>
    </location>
</feature>
<dbReference type="Gene3D" id="3.10.129.10">
    <property type="entry name" value="Hotdog Thioesterase"/>
    <property type="match status" value="2"/>
</dbReference>
<evidence type="ECO:0000256" key="2">
    <source>
        <dbReference type="ARBA" id="ARBA00005005"/>
    </source>
</evidence>
<keyword evidence="4" id="KW-0276">Fatty acid metabolism</keyword>
<dbReference type="PRINTS" id="PR00080">
    <property type="entry name" value="SDRFAMILY"/>
</dbReference>
<dbReference type="InterPro" id="IPR036527">
    <property type="entry name" value="SCP2_sterol-bd_dom_sf"/>
</dbReference>
<organism evidence="11">
    <name type="scientific">Desulfomonile tiedjei</name>
    <dbReference type="NCBI Taxonomy" id="2358"/>
    <lineage>
        <taxon>Bacteria</taxon>
        <taxon>Pseudomonadati</taxon>
        <taxon>Thermodesulfobacteriota</taxon>
        <taxon>Desulfomonilia</taxon>
        <taxon>Desulfomonilales</taxon>
        <taxon>Desulfomonilaceae</taxon>
        <taxon>Desulfomonile</taxon>
    </lineage>
</organism>
<evidence type="ECO:0000256" key="7">
    <source>
        <dbReference type="ARBA" id="ARBA00023140"/>
    </source>
</evidence>
<keyword evidence="6" id="KW-0443">Lipid metabolism</keyword>
<keyword evidence="7" id="KW-0576">Peroxisome</keyword>
<evidence type="ECO:0000256" key="5">
    <source>
        <dbReference type="ARBA" id="ARBA00023002"/>
    </source>
</evidence>
<dbReference type="InterPro" id="IPR002347">
    <property type="entry name" value="SDR_fam"/>
</dbReference>
<dbReference type="SUPFAM" id="SSF51735">
    <property type="entry name" value="NAD(P)-binding Rossmann-fold domains"/>
    <property type="match status" value="1"/>
</dbReference>